<evidence type="ECO:0000313" key="2">
    <source>
        <dbReference type="Proteomes" id="UP000265520"/>
    </source>
</evidence>
<dbReference type="AlphaFoldDB" id="A0A392W8A4"/>
<feature type="non-terminal residue" evidence="1">
    <location>
        <position position="19"/>
    </location>
</feature>
<reference evidence="1 2" key="1">
    <citation type="journal article" date="2018" name="Front. Plant Sci.">
        <title>Red Clover (Trifolium pratense) and Zigzag Clover (T. medium) - A Picture of Genomic Similarities and Differences.</title>
        <authorList>
            <person name="Dluhosova J."/>
            <person name="Istvanek J."/>
            <person name="Nedelnik J."/>
            <person name="Repkova J."/>
        </authorList>
    </citation>
    <scope>NUCLEOTIDE SEQUENCE [LARGE SCALE GENOMIC DNA]</scope>
    <source>
        <strain evidence="2">cv. 10/8</strain>
        <tissue evidence="1">Leaf</tissue>
    </source>
</reference>
<sequence length="19" mass="2299">MAPGTVLEVTRGRRARWWR</sequence>
<dbReference type="Proteomes" id="UP000265520">
    <property type="component" value="Unassembled WGS sequence"/>
</dbReference>
<evidence type="ECO:0000313" key="1">
    <source>
        <dbReference type="EMBL" id="MCI95125.1"/>
    </source>
</evidence>
<dbReference type="EMBL" id="LXQA011376547">
    <property type="protein sequence ID" value="MCI95125.1"/>
    <property type="molecule type" value="Genomic_DNA"/>
</dbReference>
<accession>A0A392W8A4</accession>
<comment type="caution">
    <text evidence="1">The sequence shown here is derived from an EMBL/GenBank/DDBJ whole genome shotgun (WGS) entry which is preliminary data.</text>
</comment>
<organism evidence="1 2">
    <name type="scientific">Trifolium medium</name>
    <dbReference type="NCBI Taxonomy" id="97028"/>
    <lineage>
        <taxon>Eukaryota</taxon>
        <taxon>Viridiplantae</taxon>
        <taxon>Streptophyta</taxon>
        <taxon>Embryophyta</taxon>
        <taxon>Tracheophyta</taxon>
        <taxon>Spermatophyta</taxon>
        <taxon>Magnoliopsida</taxon>
        <taxon>eudicotyledons</taxon>
        <taxon>Gunneridae</taxon>
        <taxon>Pentapetalae</taxon>
        <taxon>rosids</taxon>
        <taxon>fabids</taxon>
        <taxon>Fabales</taxon>
        <taxon>Fabaceae</taxon>
        <taxon>Papilionoideae</taxon>
        <taxon>50 kb inversion clade</taxon>
        <taxon>NPAAA clade</taxon>
        <taxon>Hologalegina</taxon>
        <taxon>IRL clade</taxon>
        <taxon>Trifolieae</taxon>
        <taxon>Trifolium</taxon>
    </lineage>
</organism>
<name>A0A392W8A4_9FABA</name>
<protein>
    <submittedName>
        <fullName evidence="1">Uncharacterized protein</fullName>
    </submittedName>
</protein>
<proteinExistence type="predicted"/>
<keyword evidence="2" id="KW-1185">Reference proteome</keyword>